<comment type="catalytic activity">
    <reaction evidence="8 9">
        <text>an N-terminal (5-L-glutamyl)-[peptide] + an alpha-amino acid = 5-L-glutamyl amino acid + an N-terminal L-alpha-aminoacyl-[peptide]</text>
        <dbReference type="Rhea" id="RHEA:23904"/>
        <dbReference type="Rhea" id="RHEA-COMP:9780"/>
        <dbReference type="Rhea" id="RHEA-COMP:9795"/>
        <dbReference type="ChEBI" id="CHEBI:77644"/>
        <dbReference type="ChEBI" id="CHEBI:78597"/>
        <dbReference type="ChEBI" id="CHEBI:78599"/>
        <dbReference type="ChEBI" id="CHEBI:78608"/>
        <dbReference type="EC" id="2.3.2.2"/>
    </reaction>
</comment>
<keyword evidence="6 9" id="KW-0865">Zymogen</keyword>
<dbReference type="Gene3D" id="3.60.20.40">
    <property type="match status" value="1"/>
</dbReference>
<dbReference type="Proteomes" id="UP001179361">
    <property type="component" value="Unassembled WGS sequence"/>
</dbReference>
<dbReference type="InterPro" id="IPR029055">
    <property type="entry name" value="Ntn_hydrolases_N"/>
</dbReference>
<keyword evidence="9" id="KW-0317">Glutathione biosynthesis</keyword>
<dbReference type="RefSeq" id="WP_231060128.1">
    <property type="nucleotide sequence ID" value="NZ_JAJNOC010000009.1"/>
</dbReference>
<dbReference type="PRINTS" id="PR01210">
    <property type="entry name" value="GGTRANSPTASE"/>
</dbReference>
<keyword evidence="10" id="KW-0732">Signal</keyword>
<evidence type="ECO:0000256" key="7">
    <source>
        <dbReference type="ARBA" id="ARBA00023315"/>
    </source>
</evidence>
<sequence length="594" mass="62928">MLKNLTMRQAALAFTLAFATTTPLLAQDARQAAPEAATGYQAKPGWPAKKYMVAAANPLAVEAGYQILKRGGSAIDAAIATQMVLTLVEPQSSGIGGGAFLVHYDGKHTQAFDGRETAPAKADEHLFERPDGTPLSRTEGIVGGRSTGAPGVLRMLELAHKQHGKLPWKALFAPAIKLSEQGFAVSPRLNALLSGDVHLRKDKEAAAYFYGNGGKPWPVGHILKNAALARTLREIADGGADAFYKGHIARDIAAKVQGHPTNPGLLSASDIANYRPKVRTPVCSDYRAYTVCGMPPPSSGGIAVAQMLGMFETMDMRALAPAAGVPGPDALHVFTEVGRLAYADRNRYAADTDFVPLPGRGLPSLIDKGYLAQRAKLVGPRSMGEAKAGTPPGMQVAWGTDNAIETPSTSHMSVVDGYGMGLAMTTTIEDAFGSRQMVDGFILNNQLTDFSFSARDADGPVANRVEANKRPRSAMSPTIVFDRKTGKLVLAIGSPGGPTIINFVTKVLVGTLDWGLNVQEAISLPNFGSRNGPTELEVGRFPSTTIEALNARGHKVRLGEQTSGLHGIQRIEVHGVPIWYGGADPRREGIAKGD</sequence>
<evidence type="ECO:0000256" key="4">
    <source>
        <dbReference type="ARBA" id="ARBA00022679"/>
    </source>
</evidence>
<comment type="similarity">
    <text evidence="3 9">Belongs to the gamma-glutamyltransferase family.</text>
</comment>
<evidence type="ECO:0000256" key="2">
    <source>
        <dbReference type="ARBA" id="ARBA00001089"/>
    </source>
</evidence>
<keyword evidence="7 9" id="KW-0012">Acyltransferase</keyword>
<evidence type="ECO:0000256" key="1">
    <source>
        <dbReference type="ARBA" id="ARBA00001049"/>
    </source>
</evidence>
<evidence type="ECO:0000256" key="8">
    <source>
        <dbReference type="ARBA" id="ARBA00047417"/>
    </source>
</evidence>
<dbReference type="InterPro" id="IPR051792">
    <property type="entry name" value="GGT_bact"/>
</dbReference>
<dbReference type="SUPFAM" id="SSF56235">
    <property type="entry name" value="N-terminal nucleophile aminohydrolases (Ntn hydrolases)"/>
    <property type="match status" value="1"/>
</dbReference>
<name>A0ABS8QAT9_9BURK</name>
<dbReference type="EC" id="2.3.2.2" evidence="9"/>
<keyword evidence="4 9" id="KW-0808">Transferase</keyword>
<reference evidence="11" key="1">
    <citation type="submission" date="2021-11" db="EMBL/GenBank/DDBJ databases">
        <title>The complete genome of Massilia sp sp. G4R7.</title>
        <authorList>
            <person name="Liu L."/>
            <person name="Yue J."/>
            <person name="Yuan J."/>
            <person name="Yang F."/>
            <person name="Li L."/>
        </authorList>
    </citation>
    <scope>NUCLEOTIDE SEQUENCE</scope>
    <source>
        <strain evidence="11">G4R7</strain>
    </source>
</reference>
<comment type="caution">
    <text evidence="11">The sequence shown here is derived from an EMBL/GenBank/DDBJ whole genome shotgun (WGS) entry which is preliminary data.</text>
</comment>
<comment type="PTM">
    <text evidence="9">Cleaved by autocatalysis into a large and a small subunit.</text>
</comment>
<dbReference type="GO" id="GO:0103068">
    <property type="term" value="F:leukotriene C4 gamma-glutamyl transferase activity"/>
    <property type="evidence" value="ECO:0007669"/>
    <property type="project" value="UniProtKB-EC"/>
</dbReference>
<evidence type="ECO:0000256" key="5">
    <source>
        <dbReference type="ARBA" id="ARBA00022801"/>
    </source>
</evidence>
<evidence type="ECO:0000256" key="3">
    <source>
        <dbReference type="ARBA" id="ARBA00009381"/>
    </source>
</evidence>
<dbReference type="PANTHER" id="PTHR43199">
    <property type="entry name" value="GLUTATHIONE HYDROLASE"/>
    <property type="match status" value="1"/>
</dbReference>
<accession>A0ABS8QAT9</accession>
<evidence type="ECO:0000256" key="9">
    <source>
        <dbReference type="RuleBase" id="RU368036"/>
    </source>
</evidence>
<comment type="subunit">
    <text evidence="9">This enzyme consists of two polypeptide chains, which are synthesized in precursor form from a single polypeptide.</text>
</comment>
<evidence type="ECO:0000256" key="10">
    <source>
        <dbReference type="SAM" id="SignalP"/>
    </source>
</evidence>
<dbReference type="Pfam" id="PF01019">
    <property type="entry name" value="G_glu_transpept"/>
    <property type="match status" value="1"/>
</dbReference>
<comment type="pathway">
    <text evidence="9">Sulfur metabolism; glutathione metabolism.</text>
</comment>
<gene>
    <name evidence="11" type="primary">ggt</name>
    <name evidence="11" type="ORF">LQ564_21370</name>
</gene>
<evidence type="ECO:0000313" key="12">
    <source>
        <dbReference type="Proteomes" id="UP001179361"/>
    </source>
</evidence>
<dbReference type="InterPro" id="IPR000101">
    <property type="entry name" value="GGT_peptidase"/>
</dbReference>
<keyword evidence="12" id="KW-1185">Reference proteome</keyword>
<dbReference type="NCBIfam" id="TIGR00066">
    <property type="entry name" value="g_glut_trans"/>
    <property type="match status" value="1"/>
</dbReference>
<comment type="catalytic activity">
    <reaction evidence="1 9">
        <text>an S-substituted glutathione + H2O = an S-substituted L-cysteinylglycine + L-glutamate</text>
        <dbReference type="Rhea" id="RHEA:59468"/>
        <dbReference type="ChEBI" id="CHEBI:15377"/>
        <dbReference type="ChEBI" id="CHEBI:29985"/>
        <dbReference type="ChEBI" id="CHEBI:90779"/>
        <dbReference type="ChEBI" id="CHEBI:143103"/>
        <dbReference type="EC" id="3.4.19.13"/>
    </reaction>
</comment>
<organism evidence="11 12">
    <name type="scientific">Massilia phyllostachyos</name>
    <dbReference type="NCBI Taxonomy" id="2898585"/>
    <lineage>
        <taxon>Bacteria</taxon>
        <taxon>Pseudomonadati</taxon>
        <taxon>Pseudomonadota</taxon>
        <taxon>Betaproteobacteria</taxon>
        <taxon>Burkholderiales</taxon>
        <taxon>Oxalobacteraceae</taxon>
        <taxon>Telluria group</taxon>
        <taxon>Massilia</taxon>
    </lineage>
</organism>
<evidence type="ECO:0000313" key="11">
    <source>
        <dbReference type="EMBL" id="MCD2518854.1"/>
    </source>
</evidence>
<evidence type="ECO:0000256" key="6">
    <source>
        <dbReference type="ARBA" id="ARBA00023145"/>
    </source>
</evidence>
<protein>
    <recommendedName>
        <fullName evidence="9">Glutathione hydrolase proenzyme</fullName>
        <ecNumber evidence="9">2.3.2.2</ecNumber>
        <ecNumber evidence="9">3.4.19.13</ecNumber>
    </recommendedName>
    <component>
        <recommendedName>
            <fullName evidence="9">Glutathione hydrolase large chain</fullName>
        </recommendedName>
    </component>
    <component>
        <recommendedName>
            <fullName evidence="9">Glutathione hydrolase small chain</fullName>
        </recommendedName>
    </component>
</protein>
<feature type="signal peptide" evidence="10">
    <location>
        <begin position="1"/>
        <end position="26"/>
    </location>
</feature>
<feature type="chain" id="PRO_5046387369" description="Glutathione hydrolase proenzyme" evidence="10">
    <location>
        <begin position="27"/>
        <end position="594"/>
    </location>
</feature>
<dbReference type="PANTHER" id="PTHR43199:SF1">
    <property type="entry name" value="GLUTATHIONE HYDROLASE PROENZYME"/>
    <property type="match status" value="1"/>
</dbReference>
<dbReference type="EC" id="3.4.19.13" evidence="9"/>
<comment type="catalytic activity">
    <reaction evidence="2 9">
        <text>glutathione + H2O = L-cysteinylglycine + L-glutamate</text>
        <dbReference type="Rhea" id="RHEA:28807"/>
        <dbReference type="ChEBI" id="CHEBI:15377"/>
        <dbReference type="ChEBI" id="CHEBI:29985"/>
        <dbReference type="ChEBI" id="CHEBI:57925"/>
        <dbReference type="ChEBI" id="CHEBI:61694"/>
        <dbReference type="EC" id="3.4.19.13"/>
    </reaction>
</comment>
<dbReference type="InterPro" id="IPR043138">
    <property type="entry name" value="GGT_lsub"/>
</dbReference>
<proteinExistence type="inferred from homology"/>
<dbReference type="Gene3D" id="1.10.246.130">
    <property type="match status" value="1"/>
</dbReference>
<dbReference type="InterPro" id="IPR043137">
    <property type="entry name" value="GGT_ssub_C"/>
</dbReference>
<dbReference type="EMBL" id="JAJNOC010000009">
    <property type="protein sequence ID" value="MCD2518854.1"/>
    <property type="molecule type" value="Genomic_DNA"/>
</dbReference>
<keyword evidence="5 9" id="KW-0378">Hydrolase</keyword>